<reference evidence="1 2" key="1">
    <citation type="journal article" date="2010" name="PLoS ONE">
        <title>The glycobiome of the rumen bacterium Butyrivibrio proteoclasticus B316(T) highlights adaptation to a polysaccharide-rich environment.</title>
        <authorList>
            <person name="Kelly W.J."/>
            <person name="Leahy S.C."/>
            <person name="Altermann E."/>
            <person name="Yeoman C.J."/>
            <person name="Dunne J.C."/>
            <person name="Kong Z."/>
            <person name="Pacheco D.M."/>
            <person name="Li D."/>
            <person name="Noel S.J."/>
            <person name="Moon C.D."/>
            <person name="Cookson A.L."/>
            <person name="Attwood G.T."/>
        </authorList>
    </citation>
    <scope>NUCLEOTIDE SEQUENCE [LARGE SCALE GENOMIC DNA]</scope>
    <source>
        <strain evidence="2">ATCC 51982 / DSM 14932 / B316</strain>
    </source>
</reference>
<accession>E0S1A4</accession>
<evidence type="ECO:0000313" key="2">
    <source>
        <dbReference type="Proteomes" id="UP000001299"/>
    </source>
</evidence>
<dbReference type="AlphaFoldDB" id="E0S1A4"/>
<gene>
    <name evidence="1" type="ordered locus">bpr_I0837</name>
</gene>
<dbReference type="KEGG" id="bpb:bpr_I0837"/>
<dbReference type="EMBL" id="CP001810">
    <property type="protein sequence ID" value="ADL33579.1"/>
    <property type="molecule type" value="Genomic_DNA"/>
</dbReference>
<proteinExistence type="predicted"/>
<protein>
    <submittedName>
        <fullName evidence="1">Uncharacterized protein</fullName>
    </submittedName>
</protein>
<dbReference type="eggNOG" id="ENOG5030G2Z">
    <property type="taxonomic scope" value="Bacteria"/>
</dbReference>
<dbReference type="Proteomes" id="UP000001299">
    <property type="component" value="Chromosome 1"/>
</dbReference>
<dbReference type="HOGENOM" id="CLU_1683329_0_0_9"/>
<organism evidence="1 2">
    <name type="scientific">Butyrivibrio proteoclasticus (strain ATCC 51982 / DSM 14932 / B316)</name>
    <name type="common">Clostridium proteoclasticum</name>
    <dbReference type="NCBI Taxonomy" id="515622"/>
    <lineage>
        <taxon>Bacteria</taxon>
        <taxon>Bacillati</taxon>
        <taxon>Bacillota</taxon>
        <taxon>Clostridia</taxon>
        <taxon>Lachnospirales</taxon>
        <taxon>Lachnospiraceae</taxon>
        <taxon>Butyrivibrio</taxon>
    </lineage>
</organism>
<keyword evidence="2" id="KW-1185">Reference proteome</keyword>
<sequence>MEEKNMKKRIMSSTLILWGLMLFLAGGMFTVSAKAADRTTSYLKEATFVDALKGTNENENSSDLMIALYEKKDSNLIFFNDGFSEGYSTYTKQNVYTKEHGLVDKIIITEGFELISYEKDGISYLETADGVIYKCKHLTDEEALKAIKEFQEQKAN</sequence>
<name>E0S1A4_BUTPB</name>
<evidence type="ECO:0000313" key="1">
    <source>
        <dbReference type="EMBL" id="ADL33579.1"/>
    </source>
</evidence>